<evidence type="ECO:0000313" key="2">
    <source>
        <dbReference type="Proteomes" id="UP000521943"/>
    </source>
</evidence>
<protein>
    <recommendedName>
        <fullName evidence="3">F-box domain-containing protein</fullName>
    </recommendedName>
</protein>
<dbReference type="Proteomes" id="UP000521943">
    <property type="component" value="Unassembled WGS sequence"/>
</dbReference>
<comment type="caution">
    <text evidence="1">The sequence shown here is derived from an EMBL/GenBank/DDBJ whole genome shotgun (WGS) entry which is preliminary data.</text>
</comment>
<dbReference type="EMBL" id="JACGCI010000029">
    <property type="protein sequence ID" value="KAF6755608.1"/>
    <property type="molecule type" value="Genomic_DNA"/>
</dbReference>
<dbReference type="OrthoDB" id="613763at2759"/>
<proteinExistence type="predicted"/>
<evidence type="ECO:0000313" key="1">
    <source>
        <dbReference type="EMBL" id="KAF6755608.1"/>
    </source>
</evidence>
<name>A0A8H6HYK5_9AGAR</name>
<evidence type="ECO:0008006" key="3">
    <source>
        <dbReference type="Google" id="ProtNLM"/>
    </source>
</evidence>
<dbReference type="Gene3D" id="3.80.10.10">
    <property type="entry name" value="Ribonuclease Inhibitor"/>
    <property type="match status" value="1"/>
</dbReference>
<dbReference type="AlphaFoldDB" id="A0A8H6HYK5"/>
<keyword evidence="2" id="KW-1185">Reference proteome</keyword>
<gene>
    <name evidence="1" type="ORF">DFP72DRAFT_811429</name>
</gene>
<organism evidence="1 2">
    <name type="scientific">Ephemerocybe angulata</name>
    <dbReference type="NCBI Taxonomy" id="980116"/>
    <lineage>
        <taxon>Eukaryota</taxon>
        <taxon>Fungi</taxon>
        <taxon>Dikarya</taxon>
        <taxon>Basidiomycota</taxon>
        <taxon>Agaricomycotina</taxon>
        <taxon>Agaricomycetes</taxon>
        <taxon>Agaricomycetidae</taxon>
        <taxon>Agaricales</taxon>
        <taxon>Agaricineae</taxon>
        <taxon>Psathyrellaceae</taxon>
        <taxon>Ephemerocybe</taxon>
    </lineage>
</organism>
<dbReference type="InterPro" id="IPR032675">
    <property type="entry name" value="LRR_dom_sf"/>
</dbReference>
<accession>A0A8H6HYK5</accession>
<reference evidence="1 2" key="1">
    <citation type="submission" date="2020-07" db="EMBL/GenBank/DDBJ databases">
        <title>Comparative genomics of pyrophilous fungi reveals a link between fire events and developmental genes.</title>
        <authorList>
            <consortium name="DOE Joint Genome Institute"/>
            <person name="Steindorff A.S."/>
            <person name="Carver A."/>
            <person name="Calhoun S."/>
            <person name="Stillman K."/>
            <person name="Liu H."/>
            <person name="Lipzen A."/>
            <person name="Pangilinan J."/>
            <person name="Labutti K."/>
            <person name="Bruns T.D."/>
            <person name="Grigoriev I.V."/>
        </authorList>
    </citation>
    <scope>NUCLEOTIDE SEQUENCE [LARGE SCALE GENOMIC DNA]</scope>
    <source>
        <strain evidence="1 2">CBS 144469</strain>
    </source>
</reference>
<sequence length="331" mass="35886">MLEDLPVELLDLICKFVTKLSDLSAAASASSLLHDVASRVLFETVSIRGHTLPAATTLSSTPHLAQHVHSFNVSIGVGFTVPPSFFCPTLGLAISNMSNLVSLSISLPKDQTCVALHTRLDSTFPRLTSLQASFQSLDAHFLEFISKTPNLASLVLDQVNQAPLPHIPQTLLPKLASFSGSAQLAAIIIPGRPVSSISLTSGLLSAHVASVLAQSTAEVLELDATTDSPPLPILQTLGVVMPKLVHLRLGTNFDFWDESFNAASLQTMKNTLMVQGHLKLANIAGVVWKWSELENRRRTLTTEPRPFLHDELNNNGTESSFSTYNYDTYSY</sequence>